<dbReference type="AlphaFoldDB" id="A0A3E0ERM4"/>
<gene>
    <name evidence="2" type="ORF">C8P67_102124</name>
</gene>
<reference evidence="2 3" key="1">
    <citation type="submission" date="2018-08" db="EMBL/GenBank/DDBJ databases">
        <title>Genomic Encyclopedia of Archaeal and Bacterial Type Strains, Phase II (KMG-II): from individual species to whole genera.</title>
        <authorList>
            <person name="Goeker M."/>
        </authorList>
    </citation>
    <scope>NUCLEOTIDE SEQUENCE [LARGE SCALE GENOMIC DNA]</scope>
    <source>
        <strain evidence="2 3">DSM 100880</strain>
    </source>
</reference>
<keyword evidence="1" id="KW-0812">Transmembrane</keyword>
<proteinExistence type="predicted"/>
<keyword evidence="1" id="KW-1133">Transmembrane helix</keyword>
<accession>A0A3E0ERM4</accession>
<name>A0A3E0ERM4_9FLAO</name>
<evidence type="ECO:0000313" key="2">
    <source>
        <dbReference type="EMBL" id="REH00873.1"/>
    </source>
</evidence>
<feature type="transmembrane region" description="Helical" evidence="1">
    <location>
        <begin position="7"/>
        <end position="25"/>
    </location>
</feature>
<keyword evidence="3" id="KW-1185">Reference proteome</keyword>
<dbReference type="Proteomes" id="UP000257136">
    <property type="component" value="Unassembled WGS sequence"/>
</dbReference>
<comment type="caution">
    <text evidence="2">The sequence shown here is derived from an EMBL/GenBank/DDBJ whole genome shotgun (WGS) entry which is preliminary data.</text>
</comment>
<protein>
    <submittedName>
        <fullName evidence="2">Uncharacterized protein</fullName>
    </submittedName>
</protein>
<dbReference type="EMBL" id="QUNI01000002">
    <property type="protein sequence ID" value="REH00873.1"/>
    <property type="molecule type" value="Genomic_DNA"/>
</dbReference>
<evidence type="ECO:0000313" key="3">
    <source>
        <dbReference type="Proteomes" id="UP000257136"/>
    </source>
</evidence>
<keyword evidence="1" id="KW-0472">Membrane</keyword>
<feature type="transmembrane region" description="Helical" evidence="1">
    <location>
        <begin position="45"/>
        <end position="66"/>
    </location>
</feature>
<evidence type="ECO:0000256" key="1">
    <source>
        <dbReference type="SAM" id="Phobius"/>
    </source>
</evidence>
<organism evidence="2 3">
    <name type="scientific">Flavobacterium aquicola</name>
    <dbReference type="NCBI Taxonomy" id="1682742"/>
    <lineage>
        <taxon>Bacteria</taxon>
        <taxon>Pseudomonadati</taxon>
        <taxon>Bacteroidota</taxon>
        <taxon>Flavobacteriia</taxon>
        <taxon>Flavobacteriales</taxon>
        <taxon>Flavobacteriaceae</taxon>
        <taxon>Flavobacterium</taxon>
    </lineage>
</organism>
<sequence>MNTLKLIAKTIFLIFTICLIIAYSISLVTKIEQPHFKNLNTKELILLGILLLGFIFINFKLFSPYFKNKK</sequence>